<dbReference type="AlphaFoldDB" id="A0A387G2I7"/>
<name>A0A387G2I7_9HYPH</name>
<dbReference type="KEGG" id="rjg:CCGE525_25570"/>
<proteinExistence type="predicted"/>
<evidence type="ECO:0000313" key="2">
    <source>
        <dbReference type="Proteomes" id="UP000282195"/>
    </source>
</evidence>
<dbReference type="OrthoDB" id="8450371at2"/>
<gene>
    <name evidence="1" type="ORF">CCGE525_25570</name>
</gene>
<protein>
    <submittedName>
        <fullName evidence="1">Uncharacterized protein</fullName>
    </submittedName>
</protein>
<reference evidence="1 2" key="1">
    <citation type="submission" date="2018-10" db="EMBL/GenBank/DDBJ databases">
        <title>Rhizobium etli, R. leguminosarum and a new Rhizobium genospecies from Phaseolus dumosus.</title>
        <authorList>
            <person name="Ramirez-Puebla S.T."/>
            <person name="Rogel-Hernandez M.A."/>
            <person name="Guerrero G."/>
            <person name="Ormeno-Orrillo E."/>
            <person name="Martinez-Romero J.C."/>
            <person name="Negrete-Yankelevich S."/>
            <person name="Martinez-Romero E."/>
        </authorList>
    </citation>
    <scope>NUCLEOTIDE SEQUENCE [LARGE SCALE GENOMIC DNA]</scope>
    <source>
        <strain evidence="1 2">CCGE525</strain>
        <plasmid evidence="2">prccge525c</plasmid>
    </source>
</reference>
<keyword evidence="2" id="KW-1185">Reference proteome</keyword>
<accession>A0A387G2I7</accession>
<evidence type="ECO:0000313" key="1">
    <source>
        <dbReference type="EMBL" id="AYG62202.1"/>
    </source>
</evidence>
<organism evidence="1 2">
    <name type="scientific">Rhizobium jaguaris</name>
    <dbReference type="NCBI Taxonomy" id="1312183"/>
    <lineage>
        <taxon>Bacteria</taxon>
        <taxon>Pseudomonadati</taxon>
        <taxon>Pseudomonadota</taxon>
        <taxon>Alphaproteobacteria</taxon>
        <taxon>Hyphomicrobiales</taxon>
        <taxon>Rhizobiaceae</taxon>
        <taxon>Rhizobium/Agrobacterium group</taxon>
        <taxon>Rhizobium</taxon>
    </lineage>
</organism>
<keyword evidence="1" id="KW-0614">Plasmid</keyword>
<sequence>MRPPHNEKTTFLVLFQTDINRGYMCNYSDIQRELERLGEDVVECRTDTWFVESQLSAGEISTQLRRNLSGAESLFVAALGSDIAFFGILPEKIAAVARHSAEPKPSV</sequence>
<geneLocation type="plasmid" evidence="2">
    <name>prccge525c</name>
</geneLocation>
<dbReference type="Proteomes" id="UP000282195">
    <property type="component" value="Plasmid pRCCGE525c"/>
</dbReference>
<dbReference type="EMBL" id="CP032695">
    <property type="protein sequence ID" value="AYG62202.1"/>
    <property type="molecule type" value="Genomic_DNA"/>
</dbReference>